<feature type="transmembrane region" description="Helical" evidence="12">
    <location>
        <begin position="334"/>
        <end position="356"/>
    </location>
</feature>
<comment type="caution">
    <text evidence="14">The sequence shown here is derived from an EMBL/GenBank/DDBJ whole genome shotgun (WGS) entry which is preliminary data.</text>
</comment>
<evidence type="ECO:0000313" key="14">
    <source>
        <dbReference type="EMBL" id="TPX39031.1"/>
    </source>
</evidence>
<evidence type="ECO:0000259" key="13">
    <source>
        <dbReference type="PROSITE" id="PS50255"/>
    </source>
</evidence>
<dbReference type="InterPro" id="IPR036400">
    <property type="entry name" value="Cyt_B5-like_heme/steroid_sf"/>
</dbReference>
<feature type="transmembrane region" description="Helical" evidence="12">
    <location>
        <begin position="148"/>
        <end position="170"/>
    </location>
</feature>
<dbReference type="GO" id="GO:0016717">
    <property type="term" value="F:oxidoreductase activity, acting on paired donors, with oxidation of a pair of donors resulting in the reduction of molecular oxygen to two molecules of water"/>
    <property type="evidence" value="ECO:0007669"/>
    <property type="project" value="TreeGrafter"/>
</dbReference>
<evidence type="ECO:0000313" key="15">
    <source>
        <dbReference type="Proteomes" id="UP000317494"/>
    </source>
</evidence>
<dbReference type="AlphaFoldDB" id="A0A507CHM5"/>
<evidence type="ECO:0000256" key="11">
    <source>
        <dbReference type="ARBA" id="ARBA00023136"/>
    </source>
</evidence>
<protein>
    <recommendedName>
        <fullName evidence="13">Cytochrome b5 heme-binding domain-containing protein</fullName>
    </recommendedName>
</protein>
<dbReference type="InterPro" id="IPR012171">
    <property type="entry name" value="Fatty_acid_desaturase"/>
</dbReference>
<comment type="pathway">
    <text evidence="2">Lipid metabolism.</text>
</comment>
<proteinExistence type="inferred from homology"/>
<dbReference type="STRING" id="286115.A0A507CHM5"/>
<dbReference type="SUPFAM" id="SSF55856">
    <property type="entry name" value="Cytochrome b5-like heme/steroid binding domain"/>
    <property type="match status" value="1"/>
</dbReference>
<comment type="similarity">
    <text evidence="3">Belongs to the fatty acid desaturase type 1 family.</text>
</comment>
<evidence type="ECO:0000256" key="3">
    <source>
        <dbReference type="ARBA" id="ARBA00009295"/>
    </source>
</evidence>
<keyword evidence="5 12" id="KW-0812">Transmembrane</keyword>
<dbReference type="Pfam" id="PF00173">
    <property type="entry name" value="Cyt-b5"/>
    <property type="match status" value="1"/>
</dbReference>
<feature type="transmembrane region" description="Helical" evidence="12">
    <location>
        <begin position="293"/>
        <end position="314"/>
    </location>
</feature>
<dbReference type="GO" id="GO:0046872">
    <property type="term" value="F:metal ion binding"/>
    <property type="evidence" value="ECO:0007669"/>
    <property type="project" value="UniProtKB-KW"/>
</dbReference>
<dbReference type="GO" id="GO:0006629">
    <property type="term" value="P:lipid metabolic process"/>
    <property type="evidence" value="ECO:0007669"/>
    <property type="project" value="UniProtKB-KW"/>
</dbReference>
<evidence type="ECO:0000256" key="5">
    <source>
        <dbReference type="ARBA" id="ARBA00022692"/>
    </source>
</evidence>
<evidence type="ECO:0000256" key="4">
    <source>
        <dbReference type="ARBA" id="ARBA00022617"/>
    </source>
</evidence>
<gene>
    <name evidence="14" type="ORF">SeMB42_g06509</name>
</gene>
<keyword evidence="4" id="KW-0349">Heme</keyword>
<reference evidence="14 15" key="1">
    <citation type="journal article" date="2019" name="Sci. Rep.">
        <title>Comparative genomics of chytrid fungi reveal insights into the obligate biotrophic and pathogenic lifestyle of Synchytrium endobioticum.</title>
        <authorList>
            <person name="van de Vossenberg B.T.L.H."/>
            <person name="Warris S."/>
            <person name="Nguyen H.D.T."/>
            <person name="van Gent-Pelzer M.P.E."/>
            <person name="Joly D.L."/>
            <person name="van de Geest H.C."/>
            <person name="Bonants P.J.M."/>
            <person name="Smith D.S."/>
            <person name="Levesque C.A."/>
            <person name="van der Lee T.A.J."/>
        </authorList>
    </citation>
    <scope>NUCLEOTIDE SEQUENCE [LARGE SCALE GENOMIC DNA]</scope>
    <source>
        <strain evidence="14 15">MB42</strain>
    </source>
</reference>
<keyword evidence="10" id="KW-0443">Lipid metabolism</keyword>
<dbReference type="PANTHER" id="PTHR19353:SF30">
    <property type="entry name" value="DELTA 8-(E)-SPHINGOLIPID DESATURASE"/>
    <property type="match status" value="1"/>
</dbReference>
<organism evidence="14 15">
    <name type="scientific">Synchytrium endobioticum</name>
    <dbReference type="NCBI Taxonomy" id="286115"/>
    <lineage>
        <taxon>Eukaryota</taxon>
        <taxon>Fungi</taxon>
        <taxon>Fungi incertae sedis</taxon>
        <taxon>Chytridiomycota</taxon>
        <taxon>Chytridiomycota incertae sedis</taxon>
        <taxon>Chytridiomycetes</taxon>
        <taxon>Synchytriales</taxon>
        <taxon>Synchytriaceae</taxon>
        <taxon>Synchytrium</taxon>
    </lineage>
</organism>
<evidence type="ECO:0000256" key="2">
    <source>
        <dbReference type="ARBA" id="ARBA00005189"/>
    </source>
</evidence>
<name>A0A507CHM5_9FUNG</name>
<keyword evidence="6" id="KW-0479">Metal-binding</keyword>
<keyword evidence="8" id="KW-0560">Oxidoreductase</keyword>
<dbReference type="PROSITE" id="PS50255">
    <property type="entry name" value="CYTOCHROME_B5_2"/>
    <property type="match status" value="1"/>
</dbReference>
<dbReference type="Pfam" id="PF00487">
    <property type="entry name" value="FA_desaturase"/>
    <property type="match status" value="1"/>
</dbReference>
<dbReference type="InterPro" id="IPR001199">
    <property type="entry name" value="Cyt_B5-like_heme/steroid-bd"/>
</dbReference>
<dbReference type="VEuPathDB" id="FungiDB:SeMB42_g06509"/>
<keyword evidence="7 12" id="KW-1133">Transmembrane helix</keyword>
<dbReference type="Proteomes" id="UP000317494">
    <property type="component" value="Unassembled WGS sequence"/>
</dbReference>
<evidence type="ECO:0000256" key="8">
    <source>
        <dbReference type="ARBA" id="ARBA00023002"/>
    </source>
</evidence>
<keyword evidence="9" id="KW-0408">Iron</keyword>
<evidence type="ECO:0000256" key="9">
    <source>
        <dbReference type="ARBA" id="ARBA00023004"/>
    </source>
</evidence>
<dbReference type="CDD" id="cd03506">
    <property type="entry name" value="Delta6-FADS-like"/>
    <property type="match status" value="1"/>
</dbReference>
<evidence type="ECO:0000256" key="6">
    <source>
        <dbReference type="ARBA" id="ARBA00022723"/>
    </source>
</evidence>
<evidence type="ECO:0000256" key="7">
    <source>
        <dbReference type="ARBA" id="ARBA00022989"/>
    </source>
</evidence>
<dbReference type="PIRSF" id="PIRSF015921">
    <property type="entry name" value="FA_sphinglp_des"/>
    <property type="match status" value="1"/>
</dbReference>
<evidence type="ECO:0000256" key="10">
    <source>
        <dbReference type="ARBA" id="ARBA00023098"/>
    </source>
</evidence>
<feature type="domain" description="Cytochrome b5 heme-binding" evidence="13">
    <location>
        <begin position="44"/>
        <end position="120"/>
    </location>
</feature>
<dbReference type="InterPro" id="IPR005804">
    <property type="entry name" value="FA_desaturase_dom"/>
</dbReference>
<accession>A0A507CHM5</accession>
<keyword evidence="15" id="KW-1185">Reference proteome</keyword>
<evidence type="ECO:0000256" key="1">
    <source>
        <dbReference type="ARBA" id="ARBA00004141"/>
    </source>
</evidence>
<feature type="transmembrane region" description="Helical" evidence="12">
    <location>
        <begin position="216"/>
        <end position="233"/>
    </location>
</feature>
<sequence>MWFDDSHVSFRLSSCCLHVVSVAEPTDSAGSSHHLSSKLPMAKSSVWTREQIAAAKASGEIIIIYKGFVYNLSRFAAHHPGGLLALQHLNGKDATDAITAFHPKWVVDQKIHSFCVGRLAGYTVSKASKDYLELEALLRKKGYFEPTYWFYVREAVKIAVLWVLMISLILRDGNHVSWVSAMASCLCGAVMWHQAAFVVHDAGHNGVTQDRIRDNTIGIFLADLVGGLSIGWWKDSHYVHHIVTNDPEHDPDIQLLPFFALSTRFFDSIYSSYYKRQLHFDVPAKVLVRFQHLLYYVVLAFGRFNLYALSWSHLFKRGKIGFRGREIASMVIFWSWYGWLLSHLPSWFMIATYILLGNMATCLLHVQITLSHYGMPTDVYPDEDFAVKGLRTTMNVDCPWWVDWVHGGLQFQVEHHLFPRLPRHNLRKARPFVKEYAKRNGLEYHEYGFAAGNVVVLGLLKLVAQQVPSPFSSKNA</sequence>
<dbReference type="SMART" id="SM01117">
    <property type="entry name" value="Cyt-b5"/>
    <property type="match status" value="1"/>
</dbReference>
<dbReference type="GO" id="GO:0016020">
    <property type="term" value="C:membrane"/>
    <property type="evidence" value="ECO:0007669"/>
    <property type="project" value="UniProtKB-SubCell"/>
</dbReference>
<dbReference type="PANTHER" id="PTHR19353">
    <property type="entry name" value="FATTY ACID DESATURASE 2"/>
    <property type="match status" value="1"/>
</dbReference>
<comment type="subcellular location">
    <subcellularLocation>
        <location evidence="1">Membrane</location>
        <topology evidence="1">Multi-pass membrane protein</topology>
    </subcellularLocation>
</comment>
<dbReference type="EMBL" id="QEAN01000371">
    <property type="protein sequence ID" value="TPX39031.1"/>
    <property type="molecule type" value="Genomic_DNA"/>
</dbReference>
<evidence type="ECO:0000256" key="12">
    <source>
        <dbReference type="SAM" id="Phobius"/>
    </source>
</evidence>
<dbReference type="Gene3D" id="3.10.120.10">
    <property type="entry name" value="Cytochrome b5-like heme/steroid binding domain"/>
    <property type="match status" value="1"/>
</dbReference>
<keyword evidence="11 12" id="KW-0472">Membrane</keyword>
<feature type="transmembrane region" description="Helical" evidence="12">
    <location>
        <begin position="176"/>
        <end position="195"/>
    </location>
</feature>